<reference evidence="16" key="1">
    <citation type="submission" date="2016-06" db="UniProtKB">
        <authorList>
            <consortium name="WormBaseParasite"/>
        </authorList>
    </citation>
    <scope>IDENTIFICATION</scope>
</reference>
<dbReference type="Pfam" id="PF02780">
    <property type="entry name" value="Transketolase_C"/>
    <property type="match status" value="1"/>
</dbReference>
<keyword evidence="15" id="KW-1185">Reference proteome</keyword>
<dbReference type="CDD" id="cd07033">
    <property type="entry name" value="TPP_PYR_DXS_TK_like"/>
    <property type="match status" value="1"/>
</dbReference>
<evidence type="ECO:0000313" key="14">
    <source>
        <dbReference type="EMBL" id="VDN18068.1"/>
    </source>
</evidence>
<proteinExistence type="inferred from homology"/>
<dbReference type="SUPFAM" id="SSF52922">
    <property type="entry name" value="TK C-terminal domain-like"/>
    <property type="match status" value="1"/>
</dbReference>
<dbReference type="SUPFAM" id="SSF52518">
    <property type="entry name" value="Thiamin diphosphate-binding fold (THDP-binding)"/>
    <property type="match status" value="1"/>
</dbReference>
<dbReference type="InterPro" id="IPR029061">
    <property type="entry name" value="THDP-binding"/>
</dbReference>
<feature type="domain" description="Transketolase-like pyrimidine-binding" evidence="13">
    <location>
        <begin position="1"/>
        <end position="149"/>
    </location>
</feature>
<dbReference type="Pfam" id="PF02779">
    <property type="entry name" value="Transket_pyr"/>
    <property type="match status" value="1"/>
</dbReference>
<evidence type="ECO:0000256" key="7">
    <source>
        <dbReference type="ARBA" id="ARBA00022679"/>
    </source>
</evidence>
<comment type="cofactor">
    <cofactor evidence="1">
        <name>Ca(2+)</name>
        <dbReference type="ChEBI" id="CHEBI:29108"/>
    </cofactor>
</comment>
<comment type="similarity">
    <text evidence="4">Belongs to the transketolase family.</text>
</comment>
<evidence type="ECO:0000256" key="5">
    <source>
        <dbReference type="ARBA" id="ARBA00011738"/>
    </source>
</evidence>
<dbReference type="InterPro" id="IPR005475">
    <property type="entry name" value="Transketolase-like_Pyr-bd"/>
</dbReference>
<evidence type="ECO:0000259" key="13">
    <source>
        <dbReference type="SMART" id="SM00861"/>
    </source>
</evidence>
<evidence type="ECO:0000256" key="10">
    <source>
        <dbReference type="ARBA" id="ARBA00022842"/>
    </source>
</evidence>
<evidence type="ECO:0000256" key="2">
    <source>
        <dbReference type="ARBA" id="ARBA00001964"/>
    </source>
</evidence>
<keyword evidence="9" id="KW-0106">Calcium</keyword>
<keyword evidence="12" id="KW-0496">Mitochondrion</keyword>
<dbReference type="OrthoDB" id="10267175at2759"/>
<dbReference type="PANTHER" id="PTHR43195">
    <property type="entry name" value="TRANSKETOLASE"/>
    <property type="match status" value="1"/>
</dbReference>
<evidence type="ECO:0000313" key="15">
    <source>
        <dbReference type="Proteomes" id="UP000271098"/>
    </source>
</evidence>
<dbReference type="SMART" id="SM00861">
    <property type="entry name" value="Transket_pyr"/>
    <property type="match status" value="1"/>
</dbReference>
<evidence type="ECO:0000256" key="8">
    <source>
        <dbReference type="ARBA" id="ARBA00022723"/>
    </source>
</evidence>
<keyword evidence="7" id="KW-0808">Transferase</keyword>
<keyword evidence="10" id="KW-0460">Magnesium</keyword>
<evidence type="ECO:0000256" key="12">
    <source>
        <dbReference type="ARBA" id="ARBA00023128"/>
    </source>
</evidence>
<comment type="cofactor">
    <cofactor evidence="2">
        <name>thiamine diphosphate</name>
        <dbReference type="ChEBI" id="CHEBI:58937"/>
    </cofactor>
</comment>
<accession>A0A183DQB2</accession>
<dbReference type="InterPro" id="IPR051424">
    <property type="entry name" value="Transketolase-like"/>
</dbReference>
<protein>
    <recommendedName>
        <fullName evidence="6">transketolase</fullName>
        <ecNumber evidence="6">2.2.1.1</ecNumber>
    </recommendedName>
</protein>
<dbReference type="GO" id="GO:0030976">
    <property type="term" value="F:thiamine pyrophosphate binding"/>
    <property type="evidence" value="ECO:0007669"/>
    <property type="project" value="TreeGrafter"/>
</dbReference>
<dbReference type="Proteomes" id="UP000271098">
    <property type="component" value="Unassembled WGS sequence"/>
</dbReference>
<evidence type="ECO:0000256" key="6">
    <source>
        <dbReference type="ARBA" id="ARBA00013152"/>
    </source>
</evidence>
<evidence type="ECO:0000256" key="1">
    <source>
        <dbReference type="ARBA" id="ARBA00001913"/>
    </source>
</evidence>
<comment type="subcellular location">
    <subcellularLocation>
        <location evidence="3">Mitochondrion</location>
    </subcellularLocation>
</comment>
<dbReference type="InterPro" id="IPR033248">
    <property type="entry name" value="Transketolase_C"/>
</dbReference>
<dbReference type="GO" id="GO:0005739">
    <property type="term" value="C:mitochondrion"/>
    <property type="evidence" value="ECO:0007669"/>
    <property type="project" value="UniProtKB-SubCell"/>
</dbReference>
<gene>
    <name evidence="14" type="ORF">GPUH_LOCUS10903</name>
</gene>
<comment type="subunit">
    <text evidence="5">Homodimer.</text>
</comment>
<keyword evidence="11" id="KW-0786">Thiamine pyrophosphate</keyword>
<evidence type="ECO:0000313" key="16">
    <source>
        <dbReference type="WBParaSite" id="GPUH_0001091601-mRNA-1"/>
    </source>
</evidence>
<keyword evidence="8" id="KW-0479">Metal-binding</keyword>
<evidence type="ECO:0000256" key="11">
    <source>
        <dbReference type="ARBA" id="ARBA00023052"/>
    </source>
</evidence>
<name>A0A183DQB2_9BILA</name>
<organism evidence="16">
    <name type="scientific">Gongylonema pulchrum</name>
    <dbReference type="NCBI Taxonomy" id="637853"/>
    <lineage>
        <taxon>Eukaryota</taxon>
        <taxon>Metazoa</taxon>
        <taxon>Ecdysozoa</taxon>
        <taxon>Nematoda</taxon>
        <taxon>Chromadorea</taxon>
        <taxon>Rhabditida</taxon>
        <taxon>Spirurina</taxon>
        <taxon>Spiruromorpha</taxon>
        <taxon>Spiruroidea</taxon>
        <taxon>Gongylonematidae</taxon>
        <taxon>Gongylonema</taxon>
    </lineage>
</organism>
<evidence type="ECO:0000256" key="4">
    <source>
        <dbReference type="ARBA" id="ARBA00007131"/>
    </source>
</evidence>
<dbReference type="Gene3D" id="3.40.50.970">
    <property type="match status" value="1"/>
</dbReference>
<evidence type="ECO:0000256" key="3">
    <source>
        <dbReference type="ARBA" id="ARBA00004173"/>
    </source>
</evidence>
<dbReference type="WBParaSite" id="GPUH_0001091601-mRNA-1">
    <property type="protein sequence ID" value="GPUH_0001091601-mRNA-1"/>
    <property type="gene ID" value="GPUH_0001091601"/>
</dbReference>
<dbReference type="GO" id="GO:0046872">
    <property type="term" value="F:metal ion binding"/>
    <property type="evidence" value="ECO:0007669"/>
    <property type="project" value="UniProtKB-KW"/>
</dbReference>
<dbReference type="Gene3D" id="3.40.50.920">
    <property type="match status" value="1"/>
</dbReference>
<dbReference type="FunFam" id="3.40.50.970:FF:000129">
    <property type="entry name" value="Transketolase"/>
    <property type="match status" value="1"/>
</dbReference>
<dbReference type="EMBL" id="UYRT01078223">
    <property type="protein sequence ID" value="VDN18068.1"/>
    <property type="molecule type" value="Genomic_DNA"/>
</dbReference>
<evidence type="ECO:0000256" key="9">
    <source>
        <dbReference type="ARBA" id="ARBA00022837"/>
    </source>
</evidence>
<reference evidence="14 15" key="2">
    <citation type="submission" date="2018-11" db="EMBL/GenBank/DDBJ databases">
        <authorList>
            <consortium name="Pathogen Informatics"/>
        </authorList>
    </citation>
    <scope>NUCLEOTIDE SEQUENCE [LARGE SCALE GENOMIC DNA]</scope>
</reference>
<sequence length="294" mass="31461">MAYGTALAKLGDVCSRIIGLDGDTKNSTFSEKLLGKHPDQFIECFIAEQNLVGVAVGLQCRDRAIPFASTFAAFFTRAADQLRMAAVSFANLKCAGSHVGVSIGEDGPTIPGSVVFYPTDAVAAERATELAANTRGIAFIRTGRPACPVIYKNDEVFQIGKGKIVHEASKPKVLLIGAGVTLYEAQKAAEKLKSENVEVLVLDPFTIKPLDKKLVVASARRAENRIITVEDHYQAGGIGEAVCQAVSDEKDIRVRSLCVLDVPRSGPPDALLELFGISAKCIVEAVHEFIHPPN</sequence>
<dbReference type="PANTHER" id="PTHR43195:SF1">
    <property type="entry name" value="FI06132P-RELATED"/>
    <property type="match status" value="1"/>
</dbReference>
<dbReference type="GO" id="GO:0004802">
    <property type="term" value="F:transketolase activity"/>
    <property type="evidence" value="ECO:0007669"/>
    <property type="project" value="UniProtKB-EC"/>
</dbReference>
<dbReference type="EC" id="2.2.1.1" evidence="6"/>
<dbReference type="AlphaFoldDB" id="A0A183DQB2"/>
<dbReference type="InterPro" id="IPR009014">
    <property type="entry name" value="Transketo_C/PFOR_II"/>
</dbReference>